<dbReference type="SUPFAM" id="SSF53850">
    <property type="entry name" value="Periplasmic binding protein-like II"/>
    <property type="match status" value="1"/>
</dbReference>
<dbReference type="AlphaFoldDB" id="A0A1H0KNH9"/>
<dbReference type="NCBIfam" id="TIGR03414">
    <property type="entry name" value="ABC_choline_bnd"/>
    <property type="match status" value="1"/>
</dbReference>
<dbReference type="GO" id="GO:0022857">
    <property type="term" value="F:transmembrane transporter activity"/>
    <property type="evidence" value="ECO:0007669"/>
    <property type="project" value="InterPro"/>
</dbReference>
<dbReference type="GO" id="GO:0043190">
    <property type="term" value="C:ATP-binding cassette (ABC) transporter complex"/>
    <property type="evidence" value="ECO:0007669"/>
    <property type="project" value="InterPro"/>
</dbReference>
<dbReference type="Proteomes" id="UP000198793">
    <property type="component" value="Unassembled WGS sequence"/>
</dbReference>
<accession>A0A1H0KNH9</accession>
<evidence type="ECO:0000259" key="2">
    <source>
        <dbReference type="Pfam" id="PF04069"/>
    </source>
</evidence>
<reference evidence="3 4" key="1">
    <citation type="submission" date="2016-10" db="EMBL/GenBank/DDBJ databases">
        <authorList>
            <person name="de Groot N.N."/>
        </authorList>
    </citation>
    <scope>NUCLEOTIDE SEQUENCE [LARGE SCALE GENOMIC DNA]</scope>
    <source>
        <strain evidence="4">L7-484,KACC 16230,DSM 25025</strain>
    </source>
</reference>
<feature type="signal peptide" evidence="1">
    <location>
        <begin position="1"/>
        <end position="26"/>
    </location>
</feature>
<feature type="domain" description="ABC-type glycine betaine transport system substrate-binding" evidence="2">
    <location>
        <begin position="35"/>
        <end position="286"/>
    </location>
</feature>
<evidence type="ECO:0000256" key="1">
    <source>
        <dbReference type="SAM" id="SignalP"/>
    </source>
</evidence>
<evidence type="ECO:0000313" key="4">
    <source>
        <dbReference type="Proteomes" id="UP000198793"/>
    </source>
</evidence>
<gene>
    <name evidence="3" type="ORF">SAMN05192530_10864</name>
</gene>
<protein>
    <submittedName>
        <fullName evidence="3">Glycine betaine/proline transport system substrate-binding protein</fullName>
    </submittedName>
</protein>
<dbReference type="InterPro" id="IPR007210">
    <property type="entry name" value="ABC_Gly_betaine_transp_sub-bd"/>
</dbReference>
<dbReference type="GO" id="GO:0042597">
    <property type="term" value="C:periplasmic space"/>
    <property type="evidence" value="ECO:0007669"/>
    <property type="project" value="InterPro"/>
</dbReference>
<feature type="chain" id="PRO_5011495856" evidence="1">
    <location>
        <begin position="27"/>
        <end position="317"/>
    </location>
</feature>
<organism evidence="3 4">
    <name type="scientific">Aureimonas jatrophae</name>
    <dbReference type="NCBI Taxonomy" id="1166073"/>
    <lineage>
        <taxon>Bacteria</taxon>
        <taxon>Pseudomonadati</taxon>
        <taxon>Pseudomonadota</taxon>
        <taxon>Alphaproteobacteria</taxon>
        <taxon>Hyphomicrobiales</taxon>
        <taxon>Aurantimonadaceae</taxon>
        <taxon>Aureimonas</taxon>
    </lineage>
</organism>
<sequence>MLANRLARALPLALAAALLGGAAAQAADPASCRAVRFADVGWTDITATTASASVILQALGYEPRTDVLALPVTFASLKNRDIDVFLGNWMPTMEADLKPYRDEGSIEVIRANLEGAKYTLAVPTTLYNDGLKTFADIARFKDQLNNRIYGIEPGNDGNRLILGMIENNQFGLKGFELVESSEQGMLAQVARQTRQNQPIVFLGWEPHPMNANFKLSYLSGGDEVFGSNYGGATIYTLTRKGLSADCPNLGKLLANLVFSLPMENEIMGAILNDGKDAGEAAKAWLADHSDTWSPWLDGVTTFDGKPGAEAVETALGG</sequence>
<dbReference type="GO" id="GO:0015871">
    <property type="term" value="P:choline transport"/>
    <property type="evidence" value="ECO:0007669"/>
    <property type="project" value="InterPro"/>
</dbReference>
<dbReference type="OrthoDB" id="9787902at2"/>
<dbReference type="CDD" id="cd13640">
    <property type="entry name" value="PBP2_ChoX"/>
    <property type="match status" value="1"/>
</dbReference>
<keyword evidence="1" id="KW-0732">Signal</keyword>
<dbReference type="GO" id="GO:0033265">
    <property type="term" value="F:choline binding"/>
    <property type="evidence" value="ECO:0007669"/>
    <property type="project" value="InterPro"/>
</dbReference>
<proteinExistence type="predicted"/>
<dbReference type="RefSeq" id="WP_090675495.1">
    <property type="nucleotide sequence ID" value="NZ_FNIT01000008.1"/>
</dbReference>
<dbReference type="EMBL" id="FNIT01000008">
    <property type="protein sequence ID" value="SDO57363.1"/>
    <property type="molecule type" value="Genomic_DNA"/>
</dbReference>
<dbReference type="STRING" id="1166073.SAMN05192530_10864"/>
<evidence type="ECO:0000313" key="3">
    <source>
        <dbReference type="EMBL" id="SDO57363.1"/>
    </source>
</evidence>
<keyword evidence="4" id="KW-1185">Reference proteome</keyword>
<name>A0A1H0KNH9_9HYPH</name>
<dbReference type="Gene3D" id="3.40.190.10">
    <property type="entry name" value="Periplasmic binding protein-like II"/>
    <property type="match status" value="1"/>
</dbReference>
<dbReference type="Gene3D" id="3.40.190.100">
    <property type="entry name" value="Glycine betaine-binding periplasmic protein, domain 2"/>
    <property type="match status" value="1"/>
</dbReference>
<dbReference type="Pfam" id="PF04069">
    <property type="entry name" value="OpuAC"/>
    <property type="match status" value="1"/>
</dbReference>
<dbReference type="InterPro" id="IPR017783">
    <property type="entry name" value="ABC_choline_sub-bd"/>
</dbReference>